<gene>
    <name evidence="1" type="ORF">GGR43_003542</name>
</gene>
<evidence type="ECO:0000313" key="1">
    <source>
        <dbReference type="EMBL" id="MBB3927805.1"/>
    </source>
</evidence>
<sequence>MARGSPQMSLDLDWGAGRSLIWVDGANSAVAGHIILMDDPKAQPVHCDLGKSVHPDNHRFINDLEQWYGKEIIRIRNERYEMIDEVFEDRRYLSGINGAPCTSEMKFVPRMDFQLPSDTHFWGYTADKRDAARFDRMITDYPLLKQRAPLVEMGLTKKDTHAILRQHGIRRPYVYDIGMPNGNCIGCVKSSSPAYWALIRQHFPEVFERRNEQARRFGAKPIILRREKGPDGKYHNIRGYLDEIPLDQSTKVRGADFGGCGFHCNKEPTQ</sequence>
<dbReference type="EMBL" id="JACIDT010000015">
    <property type="protein sequence ID" value="MBB3927805.1"/>
    <property type="molecule type" value="Genomic_DNA"/>
</dbReference>
<accession>A0A7W6BPT4</accession>
<evidence type="ECO:0008006" key="3">
    <source>
        <dbReference type="Google" id="ProtNLM"/>
    </source>
</evidence>
<dbReference type="Proteomes" id="UP000571950">
    <property type="component" value="Unassembled WGS sequence"/>
</dbReference>
<keyword evidence="2" id="KW-1185">Reference proteome</keyword>
<protein>
    <recommendedName>
        <fullName evidence="3">Phosphoadenosine phosphosulphate reductase domain-containing protein</fullName>
    </recommendedName>
</protein>
<comment type="caution">
    <text evidence="1">The sequence shown here is derived from an EMBL/GenBank/DDBJ whole genome shotgun (WGS) entry which is preliminary data.</text>
</comment>
<dbReference type="AlphaFoldDB" id="A0A7W6BPT4"/>
<name>A0A7W6BPT4_9SPHN</name>
<dbReference type="Gene3D" id="3.40.50.620">
    <property type="entry name" value="HUPs"/>
    <property type="match status" value="1"/>
</dbReference>
<organism evidence="1 2">
    <name type="scientific">Sphingobium jiangsuense</name>
    <dbReference type="NCBI Taxonomy" id="870476"/>
    <lineage>
        <taxon>Bacteria</taxon>
        <taxon>Pseudomonadati</taxon>
        <taxon>Pseudomonadota</taxon>
        <taxon>Alphaproteobacteria</taxon>
        <taxon>Sphingomonadales</taxon>
        <taxon>Sphingomonadaceae</taxon>
        <taxon>Sphingobium</taxon>
    </lineage>
</organism>
<evidence type="ECO:0000313" key="2">
    <source>
        <dbReference type="Proteomes" id="UP000571950"/>
    </source>
</evidence>
<proteinExistence type="predicted"/>
<dbReference type="RefSeq" id="WP_188073269.1">
    <property type="nucleotide sequence ID" value="NZ_JACIDT010000015.1"/>
</dbReference>
<reference evidence="1 2" key="1">
    <citation type="submission" date="2020-08" db="EMBL/GenBank/DDBJ databases">
        <title>Genomic Encyclopedia of Type Strains, Phase IV (KMG-IV): sequencing the most valuable type-strain genomes for metagenomic binning, comparative biology and taxonomic classification.</title>
        <authorList>
            <person name="Goeker M."/>
        </authorList>
    </citation>
    <scope>NUCLEOTIDE SEQUENCE [LARGE SCALE GENOMIC DNA]</scope>
    <source>
        <strain evidence="1 2">DSM 26189</strain>
    </source>
</reference>
<dbReference type="SUPFAM" id="SSF52402">
    <property type="entry name" value="Adenine nucleotide alpha hydrolases-like"/>
    <property type="match status" value="1"/>
</dbReference>
<dbReference type="InterPro" id="IPR014729">
    <property type="entry name" value="Rossmann-like_a/b/a_fold"/>
</dbReference>